<evidence type="ECO:0000256" key="1">
    <source>
        <dbReference type="PIRSR" id="PIRSR601310-1"/>
    </source>
</evidence>
<dbReference type="eggNOG" id="COG0537">
    <property type="taxonomic scope" value="Bacteria"/>
</dbReference>
<dbReference type="InterPro" id="IPR039384">
    <property type="entry name" value="HINT"/>
</dbReference>
<dbReference type="RefSeq" id="WP_013420650.1">
    <property type="nucleotide sequence ID" value="NC_014664.1"/>
</dbReference>
<evidence type="ECO:0000256" key="2">
    <source>
        <dbReference type="PIRSR" id="PIRSR601310-3"/>
    </source>
</evidence>
<dbReference type="PANTHER" id="PTHR46648">
    <property type="entry name" value="HIT FAMILY PROTEIN 1"/>
    <property type="match status" value="1"/>
</dbReference>
<dbReference type="OrthoDB" id="9784774at2"/>
<gene>
    <name evidence="5" type="ordered locus">Rvan_3080</name>
</gene>
<dbReference type="SUPFAM" id="SSF54197">
    <property type="entry name" value="HIT-like"/>
    <property type="match status" value="1"/>
</dbReference>
<dbReference type="Pfam" id="PF01230">
    <property type="entry name" value="HIT"/>
    <property type="match status" value="1"/>
</dbReference>
<dbReference type="PRINTS" id="PR00332">
    <property type="entry name" value="HISTRIAD"/>
</dbReference>
<feature type="domain" description="HIT" evidence="4">
    <location>
        <begin position="11"/>
        <end position="118"/>
    </location>
</feature>
<dbReference type="InterPro" id="IPR036265">
    <property type="entry name" value="HIT-like_sf"/>
</dbReference>
<feature type="active site" description="Tele-AMP-histidine intermediate" evidence="1">
    <location>
        <position position="105"/>
    </location>
</feature>
<dbReference type="Proteomes" id="UP000001399">
    <property type="component" value="Chromosome"/>
</dbReference>
<dbReference type="AlphaFoldDB" id="E3I0G5"/>
<dbReference type="PANTHER" id="PTHR46648:SF1">
    <property type="entry name" value="ADENOSINE 5'-MONOPHOSPHORAMIDASE HNT1"/>
    <property type="match status" value="1"/>
</dbReference>
<organism evidence="5 6">
    <name type="scientific">Rhodomicrobium vannielii (strain ATCC 17100 / DSM 162 / LMG 4299 / NCIMB 10020 / ATH 3.1.1)</name>
    <dbReference type="NCBI Taxonomy" id="648757"/>
    <lineage>
        <taxon>Bacteria</taxon>
        <taxon>Pseudomonadati</taxon>
        <taxon>Pseudomonadota</taxon>
        <taxon>Alphaproteobacteria</taxon>
        <taxon>Hyphomicrobiales</taxon>
        <taxon>Hyphomicrobiaceae</taxon>
        <taxon>Rhodomicrobium</taxon>
    </lineage>
</organism>
<evidence type="ECO:0000313" key="6">
    <source>
        <dbReference type="Proteomes" id="UP000001399"/>
    </source>
</evidence>
<dbReference type="InterPro" id="IPR001310">
    <property type="entry name" value="Histidine_triad_HIT"/>
</dbReference>
<dbReference type="PROSITE" id="PS51084">
    <property type="entry name" value="HIT_2"/>
    <property type="match status" value="1"/>
</dbReference>
<accession>E3I0G5</accession>
<keyword evidence="6" id="KW-1185">Reference proteome</keyword>
<dbReference type="InterPro" id="IPR011146">
    <property type="entry name" value="HIT-like"/>
</dbReference>
<evidence type="ECO:0000313" key="5">
    <source>
        <dbReference type="EMBL" id="ADP72283.1"/>
    </source>
</evidence>
<dbReference type="EMBL" id="CP002292">
    <property type="protein sequence ID" value="ADP72283.1"/>
    <property type="molecule type" value="Genomic_DNA"/>
</dbReference>
<feature type="short sequence motif" description="Histidine triad motif" evidence="2 3">
    <location>
        <begin position="103"/>
        <end position="107"/>
    </location>
</feature>
<reference evidence="6" key="1">
    <citation type="journal article" date="2011" name="J. Bacteriol.">
        <title>Genome sequences of eight morphologically diverse alphaproteobacteria.</title>
        <authorList>
            <consortium name="US DOE Joint Genome Institute"/>
            <person name="Brown P.J."/>
            <person name="Kysela D.T."/>
            <person name="Buechlein A."/>
            <person name="Hemmerich C."/>
            <person name="Brun Y.V."/>
        </authorList>
    </citation>
    <scope>NUCLEOTIDE SEQUENCE [LARGE SCALE GENOMIC DNA]</scope>
    <source>
        <strain evidence="6">ATCC 17100 / ATH 3.1.1 / DSM 162 / LMG 4299</strain>
    </source>
</reference>
<dbReference type="STRING" id="648757.Rvan_3080"/>
<dbReference type="GO" id="GO:0003824">
    <property type="term" value="F:catalytic activity"/>
    <property type="evidence" value="ECO:0007669"/>
    <property type="project" value="InterPro"/>
</dbReference>
<name>E3I0G5_RHOVT</name>
<protein>
    <submittedName>
        <fullName evidence="5">Histidine triad (HIT) protein</fullName>
    </submittedName>
</protein>
<dbReference type="HOGENOM" id="CLU_056776_3_3_5"/>
<sequence>MSAPAYDPNNVFAKILRGELPCHFVHEDADSFAFMDIMPRVDGHTLIIPKAPVRNILDASPAVLAPVIATAQRIAVAAKKAFGADGVSLWQFSEPAGGQVVFHLHFHILPRTVGDELRPLGIMADNDLLAKHAEKLKAALA</sequence>
<dbReference type="GO" id="GO:0009117">
    <property type="term" value="P:nucleotide metabolic process"/>
    <property type="evidence" value="ECO:0007669"/>
    <property type="project" value="TreeGrafter"/>
</dbReference>
<evidence type="ECO:0000256" key="3">
    <source>
        <dbReference type="PROSITE-ProRule" id="PRU00464"/>
    </source>
</evidence>
<dbReference type="Gene3D" id="3.30.428.10">
    <property type="entry name" value="HIT-like"/>
    <property type="match status" value="1"/>
</dbReference>
<proteinExistence type="predicted"/>
<dbReference type="KEGG" id="rva:Rvan_3080"/>
<evidence type="ECO:0000259" key="4">
    <source>
        <dbReference type="PROSITE" id="PS51084"/>
    </source>
</evidence>
<dbReference type="CDD" id="cd01277">
    <property type="entry name" value="HINT_subgroup"/>
    <property type="match status" value="1"/>
</dbReference>